<dbReference type="SUPFAM" id="SSF75138">
    <property type="entry name" value="HprK N-terminal domain-like"/>
    <property type="match status" value="1"/>
</dbReference>
<evidence type="ECO:0000259" key="1">
    <source>
        <dbReference type="Pfam" id="PF07085"/>
    </source>
</evidence>
<keyword evidence="3" id="KW-1185">Reference proteome</keyword>
<feature type="domain" description="DRTGG" evidence="1">
    <location>
        <begin position="6"/>
        <end position="105"/>
    </location>
</feature>
<reference evidence="2" key="1">
    <citation type="submission" date="2019-12" db="EMBL/GenBank/DDBJ databases">
        <title>Clostridiaceae gen. nov. sp. nov., isolated from sediment in Xinjiang, China.</title>
        <authorList>
            <person name="Zhang R."/>
        </authorList>
    </citation>
    <scope>NUCLEOTIDE SEQUENCE</scope>
    <source>
        <strain evidence="2">D2Q-11</strain>
    </source>
</reference>
<dbReference type="Pfam" id="PF07085">
    <property type="entry name" value="DRTGG"/>
    <property type="match status" value="1"/>
</dbReference>
<proteinExistence type="predicted"/>
<organism evidence="2 3">
    <name type="scientific">Anaeromonas frigoriresistens</name>
    <dbReference type="NCBI Taxonomy" id="2683708"/>
    <lineage>
        <taxon>Bacteria</taxon>
        <taxon>Bacillati</taxon>
        <taxon>Bacillota</taxon>
        <taxon>Tissierellia</taxon>
        <taxon>Tissierellales</taxon>
        <taxon>Thermohalobacteraceae</taxon>
        <taxon>Anaeromonas</taxon>
    </lineage>
</organism>
<dbReference type="EMBL" id="WSFT01000013">
    <property type="protein sequence ID" value="MBS4537190.1"/>
    <property type="molecule type" value="Genomic_DNA"/>
</dbReference>
<dbReference type="Gene3D" id="3.40.1390.20">
    <property type="entry name" value="HprK N-terminal domain-like"/>
    <property type="match status" value="1"/>
</dbReference>
<dbReference type="RefSeq" id="WP_203365120.1">
    <property type="nucleotide sequence ID" value="NZ_WSFT01000013.1"/>
</dbReference>
<gene>
    <name evidence="2" type="ORF">GOQ27_01875</name>
</gene>
<keyword evidence="2" id="KW-0808">Transferase</keyword>
<keyword evidence="2" id="KW-0418">Kinase</keyword>
<evidence type="ECO:0000313" key="3">
    <source>
        <dbReference type="Proteomes" id="UP000724672"/>
    </source>
</evidence>
<comment type="caution">
    <text evidence="2">The sequence shown here is derived from an EMBL/GenBank/DDBJ whole genome shotgun (WGS) entry which is preliminary data.</text>
</comment>
<dbReference type="Proteomes" id="UP000724672">
    <property type="component" value="Unassembled WGS sequence"/>
</dbReference>
<name>A0A942UTK8_9FIRM</name>
<evidence type="ECO:0000313" key="2">
    <source>
        <dbReference type="EMBL" id="MBS4537190.1"/>
    </source>
</evidence>
<accession>A0A942UTK8</accession>
<sequence>MKITQIIENLNLELLSGDKGMEREIKGVYSGDLLSVVMANAKEQQVWLTVQTHINVVAIAALIDIAAIIVVENMDVEEETIKKSNALGIPILKTNKTSYEIAVELYKLGID</sequence>
<dbReference type="InterPro" id="IPR010766">
    <property type="entry name" value="DRTGG"/>
</dbReference>
<dbReference type="AlphaFoldDB" id="A0A942UTK8"/>
<dbReference type="InterPro" id="IPR028979">
    <property type="entry name" value="Ser_kin/Pase_Hpr-like_N_sf"/>
</dbReference>
<protein>
    <submittedName>
        <fullName evidence="2">Serine kinase</fullName>
    </submittedName>
</protein>
<dbReference type="GO" id="GO:0016301">
    <property type="term" value="F:kinase activity"/>
    <property type="evidence" value="ECO:0007669"/>
    <property type="project" value="UniProtKB-KW"/>
</dbReference>